<dbReference type="GO" id="GO:0016020">
    <property type="term" value="C:membrane"/>
    <property type="evidence" value="ECO:0007669"/>
    <property type="project" value="InterPro"/>
</dbReference>
<keyword evidence="4" id="KW-1185">Reference proteome</keyword>
<comment type="caution">
    <text evidence="3">The sequence shown here is derived from an EMBL/GenBank/DDBJ whole genome shotgun (WGS) entry which is preliminary data.</text>
</comment>
<dbReference type="SMART" id="SM00900">
    <property type="entry name" value="FMN_bind"/>
    <property type="match status" value="1"/>
</dbReference>
<dbReference type="GO" id="GO:0010181">
    <property type="term" value="F:FMN binding"/>
    <property type="evidence" value="ECO:0007669"/>
    <property type="project" value="InterPro"/>
</dbReference>
<evidence type="ECO:0000256" key="1">
    <source>
        <dbReference type="SAM" id="SignalP"/>
    </source>
</evidence>
<dbReference type="EMBL" id="QRUP01000014">
    <property type="protein sequence ID" value="RGR72708.1"/>
    <property type="molecule type" value="Genomic_DNA"/>
</dbReference>
<reference evidence="3 4" key="1">
    <citation type="submission" date="2018-08" db="EMBL/GenBank/DDBJ databases">
        <title>A genome reference for cultivated species of the human gut microbiota.</title>
        <authorList>
            <person name="Zou Y."/>
            <person name="Xue W."/>
            <person name="Luo G."/>
        </authorList>
    </citation>
    <scope>NUCLEOTIDE SEQUENCE [LARGE SCALE GENOMIC DNA]</scope>
    <source>
        <strain evidence="3 4">AF24-29</strain>
    </source>
</reference>
<dbReference type="Gene3D" id="3.40.109.10">
    <property type="entry name" value="NADH Oxidase"/>
    <property type="match status" value="1"/>
</dbReference>
<keyword evidence="1" id="KW-0732">Signal</keyword>
<dbReference type="Gene3D" id="3.90.1010.20">
    <property type="match status" value="1"/>
</dbReference>
<dbReference type="AlphaFoldDB" id="A0A412FX19"/>
<evidence type="ECO:0000313" key="4">
    <source>
        <dbReference type="Proteomes" id="UP000284178"/>
    </source>
</evidence>
<dbReference type="Proteomes" id="UP000284178">
    <property type="component" value="Unassembled WGS sequence"/>
</dbReference>
<evidence type="ECO:0000313" key="3">
    <source>
        <dbReference type="EMBL" id="RGR72708.1"/>
    </source>
</evidence>
<dbReference type="GO" id="GO:0016491">
    <property type="term" value="F:oxidoreductase activity"/>
    <property type="evidence" value="ECO:0007669"/>
    <property type="project" value="InterPro"/>
</dbReference>
<dbReference type="Pfam" id="PF04205">
    <property type="entry name" value="FMN_bind"/>
    <property type="match status" value="1"/>
</dbReference>
<accession>A0A412FX19</accession>
<dbReference type="PROSITE" id="PS51257">
    <property type="entry name" value="PROKAR_LIPOPROTEIN"/>
    <property type="match status" value="1"/>
</dbReference>
<dbReference type="InterPro" id="IPR000415">
    <property type="entry name" value="Nitroreductase-like"/>
</dbReference>
<evidence type="ECO:0000259" key="2">
    <source>
        <dbReference type="SMART" id="SM00900"/>
    </source>
</evidence>
<organism evidence="3 4">
    <name type="scientific">Holdemania filiformis</name>
    <dbReference type="NCBI Taxonomy" id="61171"/>
    <lineage>
        <taxon>Bacteria</taxon>
        <taxon>Bacillati</taxon>
        <taxon>Bacillota</taxon>
        <taxon>Erysipelotrichia</taxon>
        <taxon>Erysipelotrichales</taxon>
        <taxon>Erysipelotrichaceae</taxon>
        <taxon>Holdemania</taxon>
    </lineage>
</organism>
<name>A0A412FX19_9FIRM</name>
<protein>
    <submittedName>
        <fullName evidence="3">FMN-binding protein</fullName>
    </submittedName>
</protein>
<feature type="chain" id="PRO_5019033497" evidence="1">
    <location>
        <begin position="24"/>
        <end position="388"/>
    </location>
</feature>
<gene>
    <name evidence="3" type="ORF">DWY25_11625</name>
</gene>
<feature type="domain" description="FMN-binding" evidence="2">
    <location>
        <begin position="313"/>
        <end position="387"/>
    </location>
</feature>
<dbReference type="InterPro" id="IPR007329">
    <property type="entry name" value="FMN-bd"/>
</dbReference>
<proteinExistence type="predicted"/>
<feature type="signal peptide" evidence="1">
    <location>
        <begin position="1"/>
        <end position="23"/>
    </location>
</feature>
<sequence length="388" mass="41387">MEMKRTISLILALTMLVGLCSCADQPSQDNQGNPDSQTAAAFTPEGFEDWFISSKTWMTVDNGHWSDDPADQMTDEELLKVMQAATLPESAGGGTSVYLVAVKDVEAQRSIIGEKYCPVEDSSTPGTVTILVLADSILSNEEGRLNEKAPDTTVNNKNYNFAFLDAGTVVGTMLATAATMGYYGHVWGSNVGENAPFDLGGGKWQSMSQFVESDAMGHNGYWDTYGTPDDELNSDYATPIRGNYVLTCAVVLGKPLADEVDSVSFATNHARPARYTIWDGTYNEEPLPNTAYAEDSKKDAVAGENEYIGTGTGVGGALKVKVTLDNDKISAVEVISHQETDGIGTKAIEALPAAIVSANSTEVDNVASATITSEAIKEAVEDAIRQSK</sequence>